<sequence length="1959" mass="208119">MGAPEIPFNPDTARKVKETFNKAAGKLKDQVGGRNGAADTILKDFKGPYATVYTTNKDTVSGDSNELAGAMEQVAYIMDRAIEAYEEAKADAEKSDWENFKEDVKEFFGAGEQEEVPPAPALPSASTPSTSSKETPTGQAGQESVVSGVPSNMREGTQTLKGFDDELTTFPGDMKSALEAYASECTWAPITVGNIPDQLDKWLKDNSKEQEWLNKIADEFERISGNAQQVSTVPTSAMEAAVGNANSHLRADLKVDTPTIQGSEAAAGYIGDPVNAATGNFIEPETDLAFTGASSALSITRMYNALNRTSGVFGLGWSSSLDMRLILTDENATWIKEDGQHLIFPRRGDGWERADAHALWLTKEASESLPATFNTPTEHLLVVRDNQGSWWAFDTAGYWVGHGESTGNIIMVERGERQEVTRIQHARGRFINVEYADSKVAYVQSNDGTRVEYIYDEVGKLTGARTAAGIRHYNYNEQDLISAVTAADGTVEVENFYDALGRVRSQRYPHGVVRKYSYLSGGVTLVTNEDGSHANSWISDAKGRLVGMIDANQNRQSMAYDTFSNRVSVTERDGSMTVRAYNKRGLLTREVTPEGADATYEWDAHDRLKTLITTSGAVISYEYADETGAERNPSTLVDALGGHTQMNWENGLLTSMVGPTGVSVTCAYDAYGEMTAITNALGETTRFERDGTGRIQRIITPLGLTTTFTYDAAGLLVARQEADGALWRFGYGTGGRLNTVTDPAGAVTAYEYNIAGEIARVIDPLGRTTTHDFDAMGNLASITDPAGSTWSLVYDQLMQNTALIDPLGHRWSREYDINGELASVTDPTGVRTTAKTERRSGIHQITDAFGTHTTTFDAYGRPTKATGADGSEEVYTHDAAGNIVEILDAEGHLTTITRDARGEITAITTPEGRTTTFTYDECGRPLTMTEPTGVVTTLEYDADSRVITRSTTAGVREEITYDKASRIISQRTNTGTARYGYDVCGRLTFAVDQQFGTRRFSYDQAGQLVCATNGLGGKTRYTYTPNGQVATLTAPNGAVTSYEYDAAGQLVTTVDPLGRRTTGTYDAAGRLLSTTNPDGDELAYTYDAGGLLATTRFNQQLVSRVERDVRARTTCVLDYTQPGTSLADENTGTPVVHTLATDRLGQLIERTTTRKDAAGATITDQQVRITYTPDGARSHMVVNGQATDYTYDEGTGLLTTLMRTHSADNAVGEKGQSQSDTSVFESLTYHYDQDAHLTHITDHTGAVLRAFNTVPTIVEAGTTGGAQEADASYVTDGGWATIEHRHVDGQQQPVTTYYNAEGLVIGVDDTVDGLRLLTYDDAHQLTAVMTDHGTHRFTYDTAGFLIGEETTTGVTREYTYDDAGQLVRLQDSHTGVSEYVYDGLGRRVQHTDPTGAVSTYAYSSVGLLAEITGEDRDAVYLWNDALGEVAAVATGGTGTDAGSPTTMCTLVWDPVAFTPTVLGVNNTPVSLGALASVDALGGRGVDPFGLSPVVTGFTAGAGSDANARGLLTTGIGSIPGVPGLGLTRAGSVQVAGLEILGVRAYDATTRGFITPDPLVSPVGAGWAGNVYAFAGNDPVSQVDPWGLSPMTATQFREYRQDTSKRAGERLYQRAEQFLNDHAGLIAAATIVAGIAIMATGPLGWVGMAAVGGLLSFGGSVATQKLFGGKVNLKKSLIDGAVGFVGGGLGKLASMGTSALASSRLASTFTNSTAITKIGSALSSTRSGVTGAFGVARSWVAPAASRVASFASPLTSRISSAAAPMVSKAQPAVQVAGQWGRNIAGQYTSAGVVNEAAEGAVSGAVNNAGGYWFNAENGYTPTVSGALRSAGAGFGIGMLTPAVGGGTVQHWGVSGLKKIGVDRGVDFVSGGTNYLISPSNDNKNKDLKGFTQEGFKNALTGGATSSGKWGEQTSSSAIRQAVPEHLQGVEVSRRDFITGDLPAPPSVSGGDGQGYDQRHQ</sequence>
<dbReference type="Proteomes" id="UP000516404">
    <property type="component" value="Plasmid p2"/>
</dbReference>
<dbReference type="KEGG" id="rter:IDM49_11815"/>
<dbReference type="RefSeq" id="WP_193836798.1">
    <property type="nucleotide sequence ID" value="NZ_CP062961.1"/>
</dbReference>
<evidence type="ECO:0008006" key="7">
    <source>
        <dbReference type="Google" id="ProtNLM"/>
    </source>
</evidence>
<dbReference type="InterPro" id="IPR056823">
    <property type="entry name" value="TEN-like_YD-shell"/>
</dbReference>
<evidence type="ECO:0000256" key="2">
    <source>
        <dbReference type="SAM" id="MobiDB-lite"/>
    </source>
</evidence>
<dbReference type="PANTHER" id="PTHR32305">
    <property type="match status" value="1"/>
</dbReference>
<dbReference type="Pfam" id="PF05593">
    <property type="entry name" value="RHS_repeat"/>
    <property type="match status" value="4"/>
</dbReference>
<feature type="region of interest" description="Disordered" evidence="2">
    <location>
        <begin position="1930"/>
        <end position="1959"/>
    </location>
</feature>
<feature type="domain" description="Teneurin-like YD-shell" evidence="4">
    <location>
        <begin position="937"/>
        <end position="1411"/>
    </location>
</feature>
<dbReference type="Pfam" id="PF20148">
    <property type="entry name" value="DUF6531"/>
    <property type="match status" value="1"/>
</dbReference>
<dbReference type="InterPro" id="IPR045351">
    <property type="entry name" value="DUF6531"/>
</dbReference>
<evidence type="ECO:0000313" key="6">
    <source>
        <dbReference type="Proteomes" id="UP000516404"/>
    </source>
</evidence>
<proteinExistence type="predicted"/>
<keyword evidence="5" id="KW-0614">Plasmid</keyword>
<name>A0A7S6WX86_9MICC</name>
<dbReference type="NCBIfam" id="TIGR01643">
    <property type="entry name" value="YD_repeat_2x"/>
    <property type="match status" value="18"/>
</dbReference>
<dbReference type="Pfam" id="PF25023">
    <property type="entry name" value="TEN_YD-shell"/>
    <property type="match status" value="2"/>
</dbReference>
<organism evidence="5 6">
    <name type="scientific">Rothia terrae</name>
    <dbReference type="NCBI Taxonomy" id="396015"/>
    <lineage>
        <taxon>Bacteria</taxon>
        <taxon>Bacillati</taxon>
        <taxon>Actinomycetota</taxon>
        <taxon>Actinomycetes</taxon>
        <taxon>Micrococcales</taxon>
        <taxon>Micrococcaceae</taxon>
        <taxon>Rothia</taxon>
    </lineage>
</organism>
<reference evidence="5 6" key="1">
    <citation type="submission" date="2020-09" db="EMBL/GenBank/DDBJ databases">
        <title>Investigation of environmental microbes.</title>
        <authorList>
            <person name="Ou Y."/>
            <person name="Kang Q."/>
        </authorList>
    </citation>
    <scope>NUCLEOTIDE SEQUENCE [LARGE SCALE GENOMIC DNA]</scope>
    <source>
        <strain evidence="5 6">KJZ-14</strain>
        <plasmid evidence="5 6">p2</plasmid>
    </source>
</reference>
<feature type="domain" description="DUF6531" evidence="3">
    <location>
        <begin position="271"/>
        <end position="344"/>
    </location>
</feature>
<dbReference type="InterPro" id="IPR031325">
    <property type="entry name" value="RHS_repeat"/>
</dbReference>
<evidence type="ECO:0000256" key="1">
    <source>
        <dbReference type="ARBA" id="ARBA00022737"/>
    </source>
</evidence>
<dbReference type="GeneID" id="96624921"/>
<feature type="compositionally biased region" description="Low complexity" evidence="2">
    <location>
        <begin position="122"/>
        <end position="137"/>
    </location>
</feature>
<dbReference type="InterPro" id="IPR006530">
    <property type="entry name" value="YD"/>
</dbReference>
<keyword evidence="1" id="KW-0677">Repeat</keyword>
<keyword evidence="6" id="KW-1185">Reference proteome</keyword>
<accession>A0A7S6WX86</accession>
<feature type="region of interest" description="Disordered" evidence="2">
    <location>
        <begin position="112"/>
        <end position="157"/>
    </location>
</feature>
<protein>
    <recommendedName>
        <fullName evidence="7">Type IV secretion protein Rhs</fullName>
    </recommendedName>
</protein>
<dbReference type="EMBL" id="CP062961">
    <property type="protein sequence ID" value="QOW64769.1"/>
    <property type="molecule type" value="Genomic_DNA"/>
</dbReference>
<feature type="domain" description="Teneurin-like YD-shell" evidence="4">
    <location>
        <begin position="435"/>
        <end position="656"/>
    </location>
</feature>
<evidence type="ECO:0000313" key="5">
    <source>
        <dbReference type="EMBL" id="QOW64769.1"/>
    </source>
</evidence>
<geneLocation type="plasmid" evidence="5 6">
    <name>p2</name>
</geneLocation>
<evidence type="ECO:0000259" key="3">
    <source>
        <dbReference type="Pfam" id="PF20148"/>
    </source>
</evidence>
<dbReference type="PANTHER" id="PTHR32305:SF15">
    <property type="entry name" value="PROTEIN RHSA-RELATED"/>
    <property type="match status" value="1"/>
</dbReference>
<gene>
    <name evidence="5" type="ORF">IDM49_11815</name>
</gene>
<dbReference type="InterPro" id="IPR050708">
    <property type="entry name" value="T6SS_VgrG/RHS"/>
</dbReference>
<evidence type="ECO:0000259" key="4">
    <source>
        <dbReference type="Pfam" id="PF25023"/>
    </source>
</evidence>
<dbReference type="Gene3D" id="2.180.10.10">
    <property type="entry name" value="RHS repeat-associated core"/>
    <property type="match status" value="5"/>
</dbReference>